<dbReference type="AlphaFoldDB" id="A0AAV7KZK1"/>
<evidence type="ECO:0000313" key="2">
    <source>
        <dbReference type="EMBL" id="KAJ1083672.1"/>
    </source>
</evidence>
<feature type="compositionally biased region" description="Polar residues" evidence="1">
    <location>
        <begin position="1"/>
        <end position="14"/>
    </location>
</feature>
<accession>A0AAV7KZK1</accession>
<keyword evidence="3" id="KW-1185">Reference proteome</keyword>
<organism evidence="2 3">
    <name type="scientific">Pleurodeles waltl</name>
    <name type="common">Iberian ribbed newt</name>
    <dbReference type="NCBI Taxonomy" id="8319"/>
    <lineage>
        <taxon>Eukaryota</taxon>
        <taxon>Metazoa</taxon>
        <taxon>Chordata</taxon>
        <taxon>Craniata</taxon>
        <taxon>Vertebrata</taxon>
        <taxon>Euteleostomi</taxon>
        <taxon>Amphibia</taxon>
        <taxon>Batrachia</taxon>
        <taxon>Caudata</taxon>
        <taxon>Salamandroidea</taxon>
        <taxon>Salamandridae</taxon>
        <taxon>Pleurodelinae</taxon>
        <taxon>Pleurodeles</taxon>
    </lineage>
</organism>
<gene>
    <name evidence="2" type="ORF">NDU88_003827</name>
</gene>
<dbReference type="EMBL" id="JANPWB010000016">
    <property type="protein sequence ID" value="KAJ1083672.1"/>
    <property type="molecule type" value="Genomic_DNA"/>
</dbReference>
<evidence type="ECO:0000256" key="1">
    <source>
        <dbReference type="SAM" id="MobiDB-lite"/>
    </source>
</evidence>
<feature type="region of interest" description="Disordered" evidence="1">
    <location>
        <begin position="45"/>
        <end position="188"/>
    </location>
</feature>
<protein>
    <submittedName>
        <fullName evidence="2">Uncharacterized protein</fullName>
    </submittedName>
</protein>
<comment type="caution">
    <text evidence="2">The sequence shown here is derived from an EMBL/GenBank/DDBJ whole genome shotgun (WGS) entry which is preliminary data.</text>
</comment>
<proteinExistence type="predicted"/>
<feature type="region of interest" description="Disordered" evidence="1">
    <location>
        <begin position="1"/>
        <end position="27"/>
    </location>
</feature>
<dbReference type="Proteomes" id="UP001066276">
    <property type="component" value="Chromosome 12"/>
</dbReference>
<evidence type="ECO:0000313" key="3">
    <source>
        <dbReference type="Proteomes" id="UP001066276"/>
    </source>
</evidence>
<reference evidence="2" key="1">
    <citation type="journal article" date="2022" name="bioRxiv">
        <title>Sequencing and chromosome-scale assembly of the giantPleurodeles waltlgenome.</title>
        <authorList>
            <person name="Brown T."/>
            <person name="Elewa A."/>
            <person name="Iarovenko S."/>
            <person name="Subramanian E."/>
            <person name="Araus A.J."/>
            <person name="Petzold A."/>
            <person name="Susuki M."/>
            <person name="Suzuki K.-i.T."/>
            <person name="Hayashi T."/>
            <person name="Toyoda A."/>
            <person name="Oliveira C."/>
            <person name="Osipova E."/>
            <person name="Leigh N.D."/>
            <person name="Simon A."/>
            <person name="Yun M.H."/>
        </authorList>
    </citation>
    <scope>NUCLEOTIDE SEQUENCE</scope>
    <source>
        <strain evidence="2">20211129_DDA</strain>
        <tissue evidence="2">Liver</tissue>
    </source>
</reference>
<name>A0AAV7KZK1_PLEWA</name>
<sequence length="188" mass="20046">MPNSFSPSLVQTDPLQKHKRTQRAENQSVKALTVVTYTRDAFLDASPWSLSRRLDPGAPESLKALQEPESAVQRKPSPQGREGEARRAPTTASGAVCPSGQSGGCRPRPGLSGHYHRRRDAQPGEEEQGPDGVRWGRGVHRAGGGLGSAHPLSSDMGEGGSQHGQQPGRLEPGTEGCKLGARHSRHAQ</sequence>